<dbReference type="Pfam" id="PF00412">
    <property type="entry name" value="LIM"/>
    <property type="match status" value="1"/>
</dbReference>
<dbReference type="AlphaFoldDB" id="A0A7J5XEZ3"/>
<reference evidence="11 12" key="1">
    <citation type="submission" date="2020-03" db="EMBL/GenBank/DDBJ databases">
        <title>Dissostichus mawsoni Genome sequencing and assembly.</title>
        <authorList>
            <person name="Park H."/>
        </authorList>
    </citation>
    <scope>NUCLEOTIDE SEQUENCE [LARGE SCALE GENOMIC DNA]</scope>
    <source>
        <strain evidence="11">DM0001</strain>
        <tissue evidence="11">Muscle</tissue>
    </source>
</reference>
<dbReference type="SUPFAM" id="SSF57716">
    <property type="entry name" value="Glucocorticoid receptor-like (DNA-binding domain)"/>
    <property type="match status" value="2"/>
</dbReference>
<keyword evidence="12" id="KW-1185">Reference proteome</keyword>
<dbReference type="FunFam" id="2.10.110.10:FF:000006">
    <property type="entry name" value="LIM homeobox transcription factor 1-beta"/>
    <property type="match status" value="1"/>
</dbReference>
<dbReference type="GO" id="GO:0005634">
    <property type="term" value="C:nucleus"/>
    <property type="evidence" value="ECO:0007669"/>
    <property type="project" value="UniProtKB-SubCell"/>
</dbReference>
<dbReference type="EMBL" id="JAAKFY010000025">
    <property type="protein sequence ID" value="KAF3834868.1"/>
    <property type="molecule type" value="Genomic_DNA"/>
</dbReference>
<accession>A0A7J5XEZ3</accession>
<comment type="caution">
    <text evidence="11">The sequence shown here is derived from an EMBL/GenBank/DDBJ whole genome shotgun (WGS) entry which is preliminary data.</text>
</comment>
<dbReference type="PANTHER" id="PTHR24208:SF88">
    <property type="entry name" value="LIM HOMEOBOX TRANSCRIPTION FACTOR 1-ALPHA"/>
    <property type="match status" value="1"/>
</dbReference>
<proteinExistence type="predicted"/>
<keyword evidence="5 9" id="KW-0440">LIM domain</keyword>
<keyword evidence="7" id="KW-0371">Homeobox</keyword>
<keyword evidence="8" id="KW-0539">Nucleus</keyword>
<dbReference type="GO" id="GO:0000981">
    <property type="term" value="F:DNA-binding transcription factor activity, RNA polymerase II-specific"/>
    <property type="evidence" value="ECO:0007669"/>
    <property type="project" value="TreeGrafter"/>
</dbReference>
<evidence type="ECO:0000256" key="3">
    <source>
        <dbReference type="ARBA" id="ARBA00022737"/>
    </source>
</evidence>
<dbReference type="CDD" id="cd09371">
    <property type="entry name" value="LIM1_Lmx1b"/>
    <property type="match status" value="1"/>
</dbReference>
<protein>
    <recommendedName>
        <fullName evidence="10">LIM zinc-binding domain-containing protein</fullName>
    </recommendedName>
</protein>
<organism evidence="11 12">
    <name type="scientific">Dissostichus mawsoni</name>
    <name type="common">Antarctic cod</name>
    <dbReference type="NCBI Taxonomy" id="36200"/>
    <lineage>
        <taxon>Eukaryota</taxon>
        <taxon>Metazoa</taxon>
        <taxon>Chordata</taxon>
        <taxon>Craniata</taxon>
        <taxon>Vertebrata</taxon>
        <taxon>Euteleostomi</taxon>
        <taxon>Actinopterygii</taxon>
        <taxon>Neopterygii</taxon>
        <taxon>Teleostei</taxon>
        <taxon>Neoteleostei</taxon>
        <taxon>Acanthomorphata</taxon>
        <taxon>Eupercaria</taxon>
        <taxon>Perciformes</taxon>
        <taxon>Notothenioidei</taxon>
        <taxon>Nototheniidae</taxon>
        <taxon>Dissostichus</taxon>
    </lineage>
</organism>
<evidence type="ECO:0000256" key="5">
    <source>
        <dbReference type="ARBA" id="ARBA00023038"/>
    </source>
</evidence>
<dbReference type="GO" id="GO:0030182">
    <property type="term" value="P:neuron differentiation"/>
    <property type="evidence" value="ECO:0007669"/>
    <property type="project" value="TreeGrafter"/>
</dbReference>
<dbReference type="Proteomes" id="UP000518266">
    <property type="component" value="Unassembled WGS sequence"/>
</dbReference>
<dbReference type="PROSITE" id="PS00478">
    <property type="entry name" value="LIM_DOMAIN_1"/>
    <property type="match status" value="1"/>
</dbReference>
<evidence type="ECO:0000256" key="7">
    <source>
        <dbReference type="ARBA" id="ARBA00023155"/>
    </source>
</evidence>
<keyword evidence="2 9" id="KW-0479">Metal-binding</keyword>
<evidence type="ECO:0000256" key="2">
    <source>
        <dbReference type="ARBA" id="ARBA00022723"/>
    </source>
</evidence>
<name>A0A7J5XEZ3_DISMA</name>
<evidence type="ECO:0000313" key="12">
    <source>
        <dbReference type="Proteomes" id="UP000518266"/>
    </source>
</evidence>
<dbReference type="OrthoDB" id="10068367at2759"/>
<dbReference type="SMART" id="SM00132">
    <property type="entry name" value="LIM"/>
    <property type="match status" value="1"/>
</dbReference>
<dbReference type="InterPro" id="IPR050453">
    <property type="entry name" value="LIM_Homeobox_TF"/>
</dbReference>
<feature type="domain" description="LIM zinc-binding" evidence="10">
    <location>
        <begin position="5"/>
        <end position="64"/>
    </location>
</feature>
<keyword evidence="6" id="KW-0238">DNA-binding</keyword>
<comment type="subcellular location">
    <subcellularLocation>
        <location evidence="1">Nucleus</location>
    </subcellularLocation>
</comment>
<evidence type="ECO:0000256" key="1">
    <source>
        <dbReference type="ARBA" id="ARBA00004123"/>
    </source>
</evidence>
<dbReference type="GO" id="GO:0046872">
    <property type="term" value="F:metal ion binding"/>
    <property type="evidence" value="ECO:0007669"/>
    <property type="project" value="UniProtKB-KW"/>
</dbReference>
<keyword evidence="3" id="KW-0677">Repeat</keyword>
<dbReference type="InterPro" id="IPR001781">
    <property type="entry name" value="Znf_LIM"/>
</dbReference>
<dbReference type="GO" id="GO:0000977">
    <property type="term" value="F:RNA polymerase II transcription regulatory region sequence-specific DNA binding"/>
    <property type="evidence" value="ECO:0007669"/>
    <property type="project" value="TreeGrafter"/>
</dbReference>
<evidence type="ECO:0000256" key="8">
    <source>
        <dbReference type="ARBA" id="ARBA00023242"/>
    </source>
</evidence>
<evidence type="ECO:0000256" key="6">
    <source>
        <dbReference type="ARBA" id="ARBA00023125"/>
    </source>
</evidence>
<dbReference type="Gene3D" id="2.10.110.10">
    <property type="entry name" value="Cysteine Rich Protein"/>
    <property type="match status" value="1"/>
</dbReference>
<keyword evidence="4 9" id="KW-0862">Zinc</keyword>
<sequence>MDQSAVCAGCRRSITDRFLLRVTDGLWHEECVRCAACGDALTNSCFLRDRKLYCKRDYADRTGEDGVNLFWGTERSMSPGVNVPRHLEGSAHSSLSVERWDDAQPTVRYLT</sequence>
<evidence type="ECO:0000313" key="11">
    <source>
        <dbReference type="EMBL" id="KAF3834868.1"/>
    </source>
</evidence>
<evidence type="ECO:0000259" key="10">
    <source>
        <dbReference type="PROSITE" id="PS50023"/>
    </source>
</evidence>
<dbReference type="PROSITE" id="PS50023">
    <property type="entry name" value="LIM_DOMAIN_2"/>
    <property type="match status" value="1"/>
</dbReference>
<gene>
    <name evidence="11" type="ORF">F7725_027426</name>
</gene>
<evidence type="ECO:0000256" key="9">
    <source>
        <dbReference type="PROSITE-ProRule" id="PRU00125"/>
    </source>
</evidence>
<dbReference type="PANTHER" id="PTHR24208">
    <property type="entry name" value="LIM/HOMEOBOX PROTEIN LHX"/>
    <property type="match status" value="1"/>
</dbReference>
<evidence type="ECO:0000256" key="4">
    <source>
        <dbReference type="ARBA" id="ARBA00022833"/>
    </source>
</evidence>